<keyword evidence="4" id="KW-0813">Transport</keyword>
<dbReference type="InterPro" id="IPR014352">
    <property type="entry name" value="FERM/acyl-CoA-bd_prot_sf"/>
</dbReference>
<keyword evidence="7" id="KW-0175">Coiled coil</keyword>
<dbReference type="Pfam" id="PF00887">
    <property type="entry name" value="ACBP"/>
    <property type="match status" value="1"/>
</dbReference>
<dbReference type="GO" id="GO:0005783">
    <property type="term" value="C:endoplasmic reticulum"/>
    <property type="evidence" value="ECO:0007669"/>
    <property type="project" value="UniProtKB-SubCell"/>
</dbReference>
<keyword evidence="8" id="KW-0446">Lipid-binding</keyword>
<accession>A0A9Q1D1S9</accession>
<evidence type="ECO:0000256" key="9">
    <source>
        <dbReference type="ARBA" id="ARBA00039735"/>
    </source>
</evidence>
<comment type="caution">
    <text evidence="11">The sequence shown here is derived from an EMBL/GenBank/DDBJ whole genome shotgun (WGS) entry which is preliminary data.</text>
</comment>
<dbReference type="PANTHER" id="PTHR23310">
    <property type="entry name" value="ACYL-COA-BINDING PROTEIN, ACBP"/>
    <property type="match status" value="1"/>
</dbReference>
<dbReference type="PROSITE" id="PS51228">
    <property type="entry name" value="ACB_2"/>
    <property type="match status" value="1"/>
</dbReference>
<dbReference type="OrthoDB" id="346910at2759"/>
<proteinExistence type="inferred from homology"/>
<evidence type="ECO:0000313" key="12">
    <source>
        <dbReference type="Proteomes" id="UP001152803"/>
    </source>
</evidence>
<evidence type="ECO:0000256" key="7">
    <source>
        <dbReference type="ARBA" id="ARBA00023054"/>
    </source>
</evidence>
<sequence>MSQAEFDRAAEEVKVLKTKPSDAEMLDVYSLYKQATVGDINTARPGMLDFAGKAKWDAWEKRKGMSKEEAMKAYVEKVEELKVKYGI</sequence>
<dbReference type="GO" id="GO:0000062">
    <property type="term" value="F:fatty-acyl-CoA binding"/>
    <property type="evidence" value="ECO:0007669"/>
    <property type="project" value="InterPro"/>
</dbReference>
<dbReference type="PANTHER" id="PTHR23310:SF54">
    <property type="entry name" value="ACYL-COA-BINDING PROTEIN"/>
    <property type="match status" value="1"/>
</dbReference>
<dbReference type="Gene3D" id="1.20.80.10">
    <property type="match status" value="1"/>
</dbReference>
<evidence type="ECO:0000256" key="4">
    <source>
        <dbReference type="ARBA" id="ARBA00022448"/>
    </source>
</evidence>
<dbReference type="InterPro" id="IPR000582">
    <property type="entry name" value="Acyl-CoA-binding_protein"/>
</dbReference>
<keyword evidence="12" id="KW-1185">Reference proteome</keyword>
<evidence type="ECO:0000256" key="5">
    <source>
        <dbReference type="ARBA" id="ARBA00022824"/>
    </source>
</evidence>
<dbReference type="SUPFAM" id="SSF47027">
    <property type="entry name" value="Acyl-CoA binding protein"/>
    <property type="match status" value="1"/>
</dbReference>
<dbReference type="GO" id="GO:0006631">
    <property type="term" value="P:fatty acid metabolic process"/>
    <property type="evidence" value="ECO:0007669"/>
    <property type="project" value="TreeGrafter"/>
</dbReference>
<dbReference type="InterPro" id="IPR035984">
    <property type="entry name" value="Acyl-CoA-binding_sf"/>
</dbReference>
<evidence type="ECO:0000256" key="3">
    <source>
        <dbReference type="ARBA" id="ARBA00005567"/>
    </source>
</evidence>
<dbReference type="AlphaFoldDB" id="A0A9Q1D1S9"/>
<dbReference type="EMBL" id="JAFJMO010000015">
    <property type="protein sequence ID" value="KAJ8255990.1"/>
    <property type="molecule type" value="Genomic_DNA"/>
</dbReference>
<keyword evidence="5" id="KW-0256">Endoplasmic reticulum</keyword>
<evidence type="ECO:0000259" key="10">
    <source>
        <dbReference type="PROSITE" id="PS51228"/>
    </source>
</evidence>
<comment type="subcellular location">
    <subcellularLocation>
        <location evidence="1">Endoplasmic reticulum</location>
    </subcellularLocation>
    <subcellularLocation>
        <location evidence="2">Golgi apparatus</location>
    </subcellularLocation>
</comment>
<dbReference type="CDD" id="cd00435">
    <property type="entry name" value="ACBP"/>
    <property type="match status" value="1"/>
</dbReference>
<feature type="domain" description="ACB" evidence="10">
    <location>
        <begin position="2"/>
        <end position="87"/>
    </location>
</feature>
<protein>
    <recommendedName>
        <fullName evidence="9">Acyl-CoA-binding protein</fullName>
    </recommendedName>
</protein>
<organism evidence="11 12">
    <name type="scientific">Conger conger</name>
    <name type="common">Conger eel</name>
    <name type="synonym">Muraena conger</name>
    <dbReference type="NCBI Taxonomy" id="82655"/>
    <lineage>
        <taxon>Eukaryota</taxon>
        <taxon>Metazoa</taxon>
        <taxon>Chordata</taxon>
        <taxon>Craniata</taxon>
        <taxon>Vertebrata</taxon>
        <taxon>Euteleostomi</taxon>
        <taxon>Actinopterygii</taxon>
        <taxon>Neopterygii</taxon>
        <taxon>Teleostei</taxon>
        <taxon>Anguilliformes</taxon>
        <taxon>Congridae</taxon>
        <taxon>Conger</taxon>
    </lineage>
</organism>
<dbReference type="PRINTS" id="PR00689">
    <property type="entry name" value="ACOABINDINGP"/>
</dbReference>
<dbReference type="InterPro" id="IPR022408">
    <property type="entry name" value="Acyl-CoA-binding_prot_CS"/>
</dbReference>
<evidence type="ECO:0000256" key="1">
    <source>
        <dbReference type="ARBA" id="ARBA00004240"/>
    </source>
</evidence>
<reference evidence="11" key="1">
    <citation type="journal article" date="2023" name="Science">
        <title>Genome structures resolve the early diversification of teleost fishes.</title>
        <authorList>
            <person name="Parey E."/>
            <person name="Louis A."/>
            <person name="Montfort J."/>
            <person name="Bouchez O."/>
            <person name="Roques C."/>
            <person name="Iampietro C."/>
            <person name="Lluch J."/>
            <person name="Castinel A."/>
            <person name="Donnadieu C."/>
            <person name="Desvignes T."/>
            <person name="Floi Bucao C."/>
            <person name="Jouanno E."/>
            <person name="Wen M."/>
            <person name="Mejri S."/>
            <person name="Dirks R."/>
            <person name="Jansen H."/>
            <person name="Henkel C."/>
            <person name="Chen W.J."/>
            <person name="Zahm M."/>
            <person name="Cabau C."/>
            <person name="Klopp C."/>
            <person name="Thompson A.W."/>
            <person name="Robinson-Rechavi M."/>
            <person name="Braasch I."/>
            <person name="Lecointre G."/>
            <person name="Bobe J."/>
            <person name="Postlethwait J.H."/>
            <person name="Berthelot C."/>
            <person name="Roest Crollius H."/>
            <person name="Guiguen Y."/>
        </authorList>
    </citation>
    <scope>NUCLEOTIDE SEQUENCE</scope>
    <source>
        <strain evidence="11">Concon-B</strain>
    </source>
</reference>
<evidence type="ECO:0000256" key="8">
    <source>
        <dbReference type="ARBA" id="ARBA00023121"/>
    </source>
</evidence>
<evidence type="ECO:0000256" key="2">
    <source>
        <dbReference type="ARBA" id="ARBA00004555"/>
    </source>
</evidence>
<name>A0A9Q1D1S9_CONCO</name>
<comment type="similarity">
    <text evidence="3">Belongs to the ACBP family.</text>
</comment>
<dbReference type="Proteomes" id="UP001152803">
    <property type="component" value="Unassembled WGS sequence"/>
</dbReference>
<dbReference type="PROSITE" id="PS00880">
    <property type="entry name" value="ACB_1"/>
    <property type="match status" value="1"/>
</dbReference>
<keyword evidence="6" id="KW-0333">Golgi apparatus</keyword>
<evidence type="ECO:0000256" key="6">
    <source>
        <dbReference type="ARBA" id="ARBA00023034"/>
    </source>
</evidence>
<evidence type="ECO:0000313" key="11">
    <source>
        <dbReference type="EMBL" id="KAJ8255990.1"/>
    </source>
</evidence>
<dbReference type="GO" id="GO:0005794">
    <property type="term" value="C:Golgi apparatus"/>
    <property type="evidence" value="ECO:0007669"/>
    <property type="project" value="UniProtKB-SubCell"/>
</dbReference>
<dbReference type="FunFam" id="1.20.80.10:FF:000010">
    <property type="entry name" value="Acyl-CoA-binding domain-containing protein 5"/>
    <property type="match status" value="1"/>
</dbReference>
<gene>
    <name evidence="11" type="ORF">COCON_G00198540</name>
</gene>